<sequence length="249" mass="28530">MSLARRSQVKVTALVYSPYGHIGSQAGRATIIGFKDERFDPLLGTYALGRGYRSYSPALMRFLKPDDLSPFSDGGYNAYAYCACDPINYRDDTGQQREFANLQKFWEQKSNPKPHRTAPLTKKPAAQVIEPPLLNARHSASHHLAKKKTVAFNKDITIKTYLKEQTAHKNHLLKERRSLAIYIKNLTKRAAQKQQEYTELLKPSSKAFAKIQGISDQQYRTEMESREVWLTEAQYRIRALEVTLKTFDV</sequence>
<dbReference type="InterPro" id="IPR022385">
    <property type="entry name" value="Rhs_assc_core"/>
</dbReference>
<dbReference type="Gene3D" id="2.180.10.10">
    <property type="entry name" value="RHS repeat-associated core"/>
    <property type="match status" value="1"/>
</dbReference>
<accession>Q88R03</accession>
<evidence type="ECO:0008006" key="3">
    <source>
        <dbReference type="Google" id="ProtNLM"/>
    </source>
</evidence>
<dbReference type="Proteomes" id="UP000000556">
    <property type="component" value="Chromosome"/>
</dbReference>
<dbReference type="AlphaFoldDB" id="Q88R03"/>
<dbReference type="NCBIfam" id="TIGR03696">
    <property type="entry name" value="Rhs_assc_core"/>
    <property type="match status" value="1"/>
</dbReference>
<dbReference type="PhylomeDB" id="Q88R03"/>
<keyword evidence="2" id="KW-1185">Reference proteome</keyword>
<evidence type="ECO:0000313" key="2">
    <source>
        <dbReference type="Proteomes" id="UP000000556"/>
    </source>
</evidence>
<dbReference type="EMBL" id="AE015451">
    <property type="protein sequence ID" value="AAN65962.1"/>
    <property type="molecule type" value="Genomic_DNA"/>
</dbReference>
<organism evidence="1 2">
    <name type="scientific">Pseudomonas putida (strain ATCC 47054 / DSM 6125 / CFBP 8728 / NCIMB 11950 / KT2440)</name>
    <dbReference type="NCBI Taxonomy" id="160488"/>
    <lineage>
        <taxon>Bacteria</taxon>
        <taxon>Pseudomonadati</taxon>
        <taxon>Pseudomonadota</taxon>
        <taxon>Gammaproteobacteria</taxon>
        <taxon>Pseudomonadales</taxon>
        <taxon>Pseudomonadaceae</taxon>
        <taxon>Pseudomonas</taxon>
    </lineage>
</organism>
<dbReference type="PaxDb" id="160488-PP_0331"/>
<evidence type="ECO:0000313" key="1">
    <source>
        <dbReference type="EMBL" id="AAN65962.1"/>
    </source>
</evidence>
<dbReference type="BioCyc" id="PPUT160488:G1G01-364-MONOMER"/>
<reference evidence="1 2" key="1">
    <citation type="journal article" date="2002" name="Environ. Microbiol.">
        <title>Complete genome sequence and comparative analysis of the metabolically versatile Pseudomonas putida KT2440.</title>
        <authorList>
            <person name="Nelson K.E."/>
            <person name="Weinel C."/>
            <person name="Paulsen I.T."/>
            <person name="Dodson R.J."/>
            <person name="Hilbert H."/>
            <person name="Martins dos Santos V.A."/>
            <person name="Fouts D.E."/>
            <person name="Gill S.R."/>
            <person name="Pop M."/>
            <person name="Holmes M."/>
            <person name="Brinkac L."/>
            <person name="Beanan M."/>
            <person name="DeBoy R.T."/>
            <person name="Daugherty S."/>
            <person name="Kolonay J."/>
            <person name="Madupu R."/>
            <person name="Nelson W."/>
            <person name="White O."/>
            <person name="Peterson J."/>
            <person name="Khouri H."/>
            <person name="Hance I."/>
            <person name="Chris Lee P."/>
            <person name="Holtzapple E."/>
            <person name="Scanlan D."/>
            <person name="Tran K."/>
            <person name="Moazzez A."/>
            <person name="Utterback T."/>
            <person name="Rizzo M."/>
            <person name="Lee K."/>
            <person name="Kosack D."/>
            <person name="Moestl D."/>
            <person name="Wedler H."/>
            <person name="Lauber J."/>
            <person name="Stjepandic D."/>
            <person name="Hoheisel J."/>
            <person name="Straetz M."/>
            <person name="Heim S."/>
            <person name="Kiewitz C."/>
            <person name="Eisen J.A."/>
            <person name="Timmis K.N."/>
            <person name="Dusterhoft A."/>
            <person name="Tummler B."/>
            <person name="Fraser C.M."/>
        </authorList>
    </citation>
    <scope>NUCLEOTIDE SEQUENCE [LARGE SCALE GENOMIC DNA]</scope>
    <source>
        <strain evidence="2">ATCC 47054 / DSM 6125 / CFBP 8728 / NCIMB 11950 / KT2440</strain>
    </source>
</reference>
<reference evidence="1 2" key="2">
    <citation type="journal article" date="2016" name="Environ. Microbiol.">
        <title>The revisited genome of Pseudomonas putida KT2440 enlightens its value as a robust metabolic chassis.</title>
        <authorList>
            <person name="Belda E."/>
            <person name="van Heck R.G."/>
            <person name="Lopez-Sanchez M.J."/>
            <person name="Cruveiller S."/>
            <person name="Barbe V."/>
            <person name="Fraser C."/>
            <person name="Klenk H.P."/>
            <person name="Petersen J."/>
            <person name="Morgat A."/>
            <person name="Nikel P.I."/>
            <person name="Vallenet D."/>
            <person name="Rouy Z."/>
            <person name="Sekowska A."/>
            <person name="Martins Dos Santos V.A."/>
            <person name="de Lorenzo V."/>
            <person name="Danchin A."/>
            <person name="Medigue C."/>
        </authorList>
    </citation>
    <scope>NUCLEOTIDE SEQUENCE [LARGE SCALE GENOMIC DNA]</scope>
    <source>
        <strain evidence="2">ATCC 47054 / DSM 6125 / CFBP 8728 / NCIMB 11950 / KT2440</strain>
    </source>
</reference>
<dbReference type="SUPFAM" id="SSF56399">
    <property type="entry name" value="ADP-ribosylation"/>
    <property type="match status" value="1"/>
</dbReference>
<dbReference type="HOGENOM" id="CLU_1115035_0_0_6"/>
<dbReference type="eggNOG" id="COG3209">
    <property type="taxonomic scope" value="Bacteria"/>
</dbReference>
<protein>
    <recommendedName>
        <fullName evidence="3">RHS repeat-associated core domain-containing protein</fullName>
    </recommendedName>
</protein>
<dbReference type="KEGG" id="ppu:PP_0331"/>
<dbReference type="OrthoDB" id="5905222at2"/>
<proteinExistence type="predicted"/>
<name>Q88R03_PSEPK</name>
<gene>
    <name evidence="1" type="ordered locus">PP_0331</name>
</gene>